<reference evidence="1" key="1">
    <citation type="journal article" date="2021" name="New Phytol.">
        <title>Evolutionary innovations through gain and loss of genes in the ectomycorrhizal Boletales.</title>
        <authorList>
            <person name="Wu G."/>
            <person name="Miyauchi S."/>
            <person name="Morin E."/>
            <person name="Kuo A."/>
            <person name="Drula E."/>
            <person name="Varga T."/>
            <person name="Kohler A."/>
            <person name="Feng B."/>
            <person name="Cao Y."/>
            <person name="Lipzen A."/>
            <person name="Daum C."/>
            <person name="Hundley H."/>
            <person name="Pangilinan J."/>
            <person name="Johnson J."/>
            <person name="Barry K."/>
            <person name="LaButti K."/>
            <person name="Ng V."/>
            <person name="Ahrendt S."/>
            <person name="Min B."/>
            <person name="Choi I.G."/>
            <person name="Park H."/>
            <person name="Plett J.M."/>
            <person name="Magnuson J."/>
            <person name="Spatafora J.W."/>
            <person name="Nagy L.G."/>
            <person name="Henrissat B."/>
            <person name="Grigoriev I.V."/>
            <person name="Yang Z.L."/>
            <person name="Xu J."/>
            <person name="Martin F.M."/>
        </authorList>
    </citation>
    <scope>NUCLEOTIDE SEQUENCE</scope>
    <source>
        <strain evidence="1">KUC20120723A-06</strain>
    </source>
</reference>
<organism evidence="1 2">
    <name type="scientific">Leucogyrophana mollusca</name>
    <dbReference type="NCBI Taxonomy" id="85980"/>
    <lineage>
        <taxon>Eukaryota</taxon>
        <taxon>Fungi</taxon>
        <taxon>Dikarya</taxon>
        <taxon>Basidiomycota</taxon>
        <taxon>Agaricomycotina</taxon>
        <taxon>Agaricomycetes</taxon>
        <taxon>Agaricomycetidae</taxon>
        <taxon>Boletales</taxon>
        <taxon>Boletales incertae sedis</taxon>
        <taxon>Leucogyrophana</taxon>
    </lineage>
</organism>
<evidence type="ECO:0000313" key="2">
    <source>
        <dbReference type="Proteomes" id="UP000790709"/>
    </source>
</evidence>
<sequence length="171" mass="18785">MHNDMTARVVDWEPSTLAARSNRTLLPTSPRAPSSAFQDRAFAVLPSFSAFPPSRESGRKSSFKLQTPLRTNDSGAPSEVAVEPYPPSPKLRCSSYLCGSSIIPPVEFQAPGWLTGILSRVIRFDTIQPTRLVLPSSTHMHTSSVHPPIHRACLSMFGTSSAQIQTPWIER</sequence>
<keyword evidence="2" id="KW-1185">Reference proteome</keyword>
<proteinExistence type="predicted"/>
<dbReference type="EMBL" id="MU266538">
    <property type="protein sequence ID" value="KAH7921192.1"/>
    <property type="molecule type" value="Genomic_DNA"/>
</dbReference>
<name>A0ACB8B705_9AGAM</name>
<gene>
    <name evidence="1" type="ORF">BV22DRAFT_747820</name>
</gene>
<comment type="caution">
    <text evidence="1">The sequence shown here is derived from an EMBL/GenBank/DDBJ whole genome shotgun (WGS) entry which is preliminary data.</text>
</comment>
<evidence type="ECO:0000313" key="1">
    <source>
        <dbReference type="EMBL" id="KAH7921192.1"/>
    </source>
</evidence>
<protein>
    <submittedName>
        <fullName evidence="1">Uncharacterized protein</fullName>
    </submittedName>
</protein>
<dbReference type="Proteomes" id="UP000790709">
    <property type="component" value="Unassembled WGS sequence"/>
</dbReference>
<accession>A0ACB8B705</accession>